<dbReference type="Gene3D" id="1.10.520.10">
    <property type="match status" value="1"/>
</dbReference>
<accession>A0A9R0JG44</accession>
<feature type="disulfide bond" evidence="19">
    <location>
        <begin position="67"/>
        <end position="72"/>
    </location>
</feature>
<dbReference type="SUPFAM" id="SSF48113">
    <property type="entry name" value="Heme-dependent peroxidases"/>
    <property type="match status" value="1"/>
</dbReference>
<dbReference type="Gene3D" id="1.10.420.10">
    <property type="entry name" value="Peroxidase, domain 2"/>
    <property type="match status" value="1"/>
</dbReference>
<feature type="active site" description="Proton acceptor" evidence="15">
    <location>
        <position position="65"/>
    </location>
</feature>
<dbReference type="PANTHER" id="PTHR31388">
    <property type="entry name" value="PEROXIDASE 72-RELATED"/>
    <property type="match status" value="1"/>
</dbReference>
<feature type="binding site" description="axial binding residue" evidence="17">
    <location>
        <position position="192"/>
    </location>
    <ligand>
        <name>heme b</name>
        <dbReference type="ChEBI" id="CHEBI:60344"/>
    </ligand>
    <ligandPart>
        <name>Fe</name>
        <dbReference type="ChEBI" id="CHEBI:18248"/>
    </ligandPart>
</feature>
<dbReference type="InterPro" id="IPR000823">
    <property type="entry name" value="Peroxidase_pln"/>
</dbReference>
<comment type="catalytic activity">
    <reaction evidence="1 20">
        <text>2 a phenolic donor + H2O2 = 2 a phenolic radical donor + 2 H2O</text>
        <dbReference type="Rhea" id="RHEA:56136"/>
        <dbReference type="ChEBI" id="CHEBI:15377"/>
        <dbReference type="ChEBI" id="CHEBI:16240"/>
        <dbReference type="ChEBI" id="CHEBI:139520"/>
        <dbReference type="ChEBI" id="CHEBI:139521"/>
        <dbReference type="EC" id="1.11.1.7"/>
    </reaction>
</comment>
<evidence type="ECO:0000256" key="10">
    <source>
        <dbReference type="ARBA" id="ARBA00023002"/>
    </source>
</evidence>
<evidence type="ECO:0000259" key="21">
    <source>
        <dbReference type="PROSITE" id="PS50873"/>
    </source>
</evidence>
<dbReference type="InterPro" id="IPR002016">
    <property type="entry name" value="Haem_peroxidase"/>
</dbReference>
<dbReference type="GO" id="GO:0140825">
    <property type="term" value="F:lactoperoxidase activity"/>
    <property type="evidence" value="ECO:0007669"/>
    <property type="project" value="UniProtKB-EC"/>
</dbReference>
<comment type="subcellular location">
    <subcellularLocation>
        <location evidence="20">Secreted</location>
    </subcellularLocation>
</comment>
<feature type="domain" description="Plant heme peroxidase family profile" evidence="21">
    <location>
        <begin position="24"/>
        <end position="319"/>
    </location>
</feature>
<gene>
    <name evidence="23" type="primary">LOC110805574</name>
</gene>
<comment type="function">
    <text evidence="2">Removal of H(2)O(2), oxidation of toxic reductants, biosynthesis and degradation of lignin, suberization, auxin catabolism, response to environmental stresses such as wounding, pathogen attack and oxidative stress. These functions might be dependent on each isozyme/isoform in each plant tissue.</text>
</comment>
<evidence type="ECO:0000256" key="17">
    <source>
        <dbReference type="PIRSR" id="PIRSR600823-3"/>
    </source>
</evidence>
<keyword evidence="12 19" id="KW-1015">Disulfide bond</keyword>
<evidence type="ECO:0000313" key="22">
    <source>
        <dbReference type="Proteomes" id="UP000813463"/>
    </source>
</evidence>
<evidence type="ECO:0000256" key="15">
    <source>
        <dbReference type="PIRSR" id="PIRSR600823-1"/>
    </source>
</evidence>
<comment type="cofactor">
    <cofactor evidence="17 20">
        <name>Ca(2+)</name>
        <dbReference type="ChEBI" id="CHEBI:29108"/>
    </cofactor>
    <text evidence="17 20">Binds 2 calcium ions per subunit.</text>
</comment>
<dbReference type="GO" id="GO:0006979">
    <property type="term" value="P:response to oxidative stress"/>
    <property type="evidence" value="ECO:0007669"/>
    <property type="project" value="UniProtKB-UniRule"/>
</dbReference>
<evidence type="ECO:0000256" key="18">
    <source>
        <dbReference type="PIRSR" id="PIRSR600823-4"/>
    </source>
</evidence>
<dbReference type="GO" id="GO:0009505">
    <property type="term" value="C:plant-type cell wall"/>
    <property type="evidence" value="ECO:0000318"/>
    <property type="project" value="GO_Central"/>
</dbReference>
<dbReference type="InterPro" id="IPR019794">
    <property type="entry name" value="Peroxidases_AS"/>
</dbReference>
<dbReference type="GO" id="GO:0042744">
    <property type="term" value="P:hydrogen peroxide catabolic process"/>
    <property type="evidence" value="ECO:0007669"/>
    <property type="project" value="UniProtKB-KW"/>
</dbReference>
<proteinExistence type="inferred from homology"/>
<keyword evidence="22" id="KW-1185">Reference proteome</keyword>
<evidence type="ECO:0000256" key="12">
    <source>
        <dbReference type="ARBA" id="ARBA00023157"/>
    </source>
</evidence>
<keyword evidence="4 20" id="KW-0964">Secreted</keyword>
<feature type="binding site" evidence="17">
    <location>
        <position position="237"/>
    </location>
    <ligand>
        <name>Ca(2+)</name>
        <dbReference type="ChEBI" id="CHEBI:29108"/>
        <label>2</label>
    </ligand>
</feature>
<feature type="binding site" evidence="17">
    <location>
        <position position="245"/>
    </location>
    <ligand>
        <name>Ca(2+)</name>
        <dbReference type="ChEBI" id="CHEBI:29108"/>
        <label>2</label>
    </ligand>
</feature>
<dbReference type="CDD" id="cd00693">
    <property type="entry name" value="secretory_peroxidase"/>
    <property type="match status" value="1"/>
</dbReference>
<feature type="binding site" evidence="17">
    <location>
        <position position="73"/>
    </location>
    <ligand>
        <name>Ca(2+)</name>
        <dbReference type="ChEBI" id="CHEBI:29108"/>
        <label>1</label>
    </ligand>
</feature>
<reference evidence="23" key="2">
    <citation type="submission" date="2025-08" db="UniProtKB">
        <authorList>
            <consortium name="RefSeq"/>
        </authorList>
    </citation>
    <scope>IDENTIFICATION</scope>
    <source>
        <tissue evidence="23">Leaf</tissue>
    </source>
</reference>
<dbReference type="PROSITE" id="PS50873">
    <property type="entry name" value="PEROXIDASE_4"/>
    <property type="match status" value="1"/>
</dbReference>
<feature type="binding site" evidence="17">
    <location>
        <position position="193"/>
    </location>
    <ligand>
        <name>Ca(2+)</name>
        <dbReference type="ChEBI" id="CHEBI:29108"/>
        <label>2</label>
    </ligand>
</feature>
<dbReference type="GeneID" id="110805574"/>
<name>A0A9R0JG44_SPIOL</name>
<keyword evidence="6 20" id="KW-0349">Heme</keyword>
<sequence>MASFSLSFLQWCLISILFRSAFSQLSENFYSASCPKAHSIISHHVKNAIKKEPRMGASMLRLQFHDCGVGGCDGSNLLDDTKNSTGEKSALLNLNSARGFEVIDKIKNRLEQSCPGVVSCADILAMVGRECVFRLGGPNYTLPLGRRDSTESHRLLADAMVPIFLKGVEAQIAAFQSLGFNKNEFVALTGAHTVGMARCESYRQHIYEDKNIDPTFAASLQANCPKEGGNNNTAPIDNRTPFVFDNMYFVNLMKQKGLLATDQGLFTGKGGPTDAIVANYSSSKDNFFKEFASAIVKFGQLGVLTGTKGEIRTNCRKVNTPKA</sequence>
<feature type="binding site" evidence="16">
    <location>
        <position position="162"/>
    </location>
    <ligand>
        <name>substrate</name>
    </ligand>
</feature>
<dbReference type="InterPro" id="IPR010255">
    <property type="entry name" value="Haem_peroxidase_sf"/>
</dbReference>
<feature type="chain" id="PRO_5044980181" description="Peroxidase" evidence="20">
    <location>
        <begin position="24"/>
        <end position="323"/>
    </location>
</feature>
<dbReference type="Pfam" id="PF00141">
    <property type="entry name" value="peroxidase"/>
    <property type="match status" value="1"/>
</dbReference>
<dbReference type="GO" id="GO:0046872">
    <property type="term" value="F:metal ion binding"/>
    <property type="evidence" value="ECO:0007669"/>
    <property type="project" value="UniProtKB-UniRule"/>
</dbReference>
<dbReference type="GO" id="GO:0004601">
    <property type="term" value="F:peroxidase activity"/>
    <property type="evidence" value="ECO:0000318"/>
    <property type="project" value="GO_Central"/>
</dbReference>
<keyword evidence="11 17" id="KW-0408">Iron</keyword>
<feature type="binding site" evidence="17">
    <location>
        <position position="87"/>
    </location>
    <ligand>
        <name>Ca(2+)</name>
        <dbReference type="ChEBI" id="CHEBI:29108"/>
        <label>1</label>
    </ligand>
</feature>
<feature type="disulfide bond" evidence="19">
    <location>
        <begin position="34"/>
        <end position="114"/>
    </location>
</feature>
<comment type="cofactor">
    <cofactor evidence="17 20">
        <name>heme b</name>
        <dbReference type="ChEBI" id="CHEBI:60344"/>
    </cofactor>
    <text evidence="17 20">Binds 1 heme b (iron(II)-protoporphyrin IX) group per subunit.</text>
</comment>
<evidence type="ECO:0000256" key="3">
    <source>
        <dbReference type="ARBA" id="ARBA00012313"/>
    </source>
</evidence>
<dbReference type="KEGG" id="soe:110805574"/>
<evidence type="ECO:0000256" key="1">
    <source>
        <dbReference type="ARBA" id="ARBA00000189"/>
    </source>
</evidence>
<evidence type="ECO:0000256" key="11">
    <source>
        <dbReference type="ARBA" id="ARBA00023004"/>
    </source>
</evidence>
<feature type="signal peptide" evidence="20">
    <location>
        <begin position="1"/>
        <end position="23"/>
    </location>
</feature>
<feature type="site" description="Transition state stabilizer" evidence="18">
    <location>
        <position position="61"/>
    </location>
</feature>
<dbReference type="GO" id="GO:0005576">
    <property type="term" value="C:extracellular region"/>
    <property type="evidence" value="ECO:0007669"/>
    <property type="project" value="UniProtKB-SubCell"/>
</dbReference>
<evidence type="ECO:0000256" key="6">
    <source>
        <dbReference type="ARBA" id="ARBA00022617"/>
    </source>
</evidence>
<evidence type="ECO:0000256" key="13">
    <source>
        <dbReference type="ARBA" id="ARBA00023180"/>
    </source>
</evidence>
<feature type="disulfide bond" evidence="19">
    <location>
        <begin position="199"/>
        <end position="224"/>
    </location>
</feature>
<evidence type="ECO:0000256" key="8">
    <source>
        <dbReference type="ARBA" id="ARBA00022729"/>
    </source>
</evidence>
<comment type="similarity">
    <text evidence="20">Belongs to the peroxidase family. Classical plant (class III) peroxidase subfamily.</text>
</comment>
<organism evidence="22 23">
    <name type="scientific">Spinacia oleracea</name>
    <name type="common">Spinach</name>
    <dbReference type="NCBI Taxonomy" id="3562"/>
    <lineage>
        <taxon>Eukaryota</taxon>
        <taxon>Viridiplantae</taxon>
        <taxon>Streptophyta</taxon>
        <taxon>Embryophyta</taxon>
        <taxon>Tracheophyta</taxon>
        <taxon>Spermatophyta</taxon>
        <taxon>Magnoliopsida</taxon>
        <taxon>eudicotyledons</taxon>
        <taxon>Gunneridae</taxon>
        <taxon>Pentapetalae</taxon>
        <taxon>Caryophyllales</taxon>
        <taxon>Chenopodiaceae</taxon>
        <taxon>Chenopodioideae</taxon>
        <taxon>Anserineae</taxon>
        <taxon>Spinacia</taxon>
    </lineage>
</organism>
<keyword evidence="5 20" id="KW-0575">Peroxidase</keyword>
<dbReference type="PROSITE" id="PS00436">
    <property type="entry name" value="PEROXIDASE_2"/>
    <property type="match status" value="1"/>
</dbReference>
<dbReference type="InterPro" id="IPR033905">
    <property type="entry name" value="Secretory_peroxidase"/>
</dbReference>
<feature type="binding site" evidence="17">
    <location>
        <position position="66"/>
    </location>
    <ligand>
        <name>Ca(2+)</name>
        <dbReference type="ChEBI" id="CHEBI:29108"/>
        <label>1</label>
    </ligand>
</feature>
<evidence type="ECO:0000256" key="19">
    <source>
        <dbReference type="PIRSR" id="PIRSR600823-5"/>
    </source>
</evidence>
<protein>
    <recommendedName>
        <fullName evidence="3 20">Peroxidase</fullName>
        <ecNumber evidence="3 20">1.11.1.7</ecNumber>
    </recommendedName>
</protein>
<evidence type="ECO:0000256" key="14">
    <source>
        <dbReference type="ARBA" id="ARBA00023324"/>
    </source>
</evidence>
<feature type="binding site" evidence="17">
    <location>
        <position position="71"/>
    </location>
    <ligand>
        <name>Ca(2+)</name>
        <dbReference type="ChEBI" id="CHEBI:29108"/>
        <label>1</label>
    </ligand>
</feature>
<dbReference type="GO" id="GO:0020037">
    <property type="term" value="F:heme binding"/>
    <property type="evidence" value="ECO:0007669"/>
    <property type="project" value="UniProtKB-UniRule"/>
</dbReference>
<evidence type="ECO:0000256" key="9">
    <source>
        <dbReference type="ARBA" id="ARBA00022837"/>
    </source>
</evidence>
<feature type="binding site" evidence="17">
    <location>
        <position position="69"/>
    </location>
    <ligand>
        <name>Ca(2+)</name>
        <dbReference type="ChEBI" id="CHEBI:29108"/>
        <label>1</label>
    </ligand>
</feature>
<evidence type="ECO:0000256" key="4">
    <source>
        <dbReference type="ARBA" id="ARBA00022525"/>
    </source>
</evidence>
<feature type="binding site" evidence="17">
    <location>
        <position position="240"/>
    </location>
    <ligand>
        <name>Ca(2+)</name>
        <dbReference type="ChEBI" id="CHEBI:29108"/>
        <label>2</label>
    </ligand>
</feature>
<dbReference type="Proteomes" id="UP000813463">
    <property type="component" value="Chromosome 5"/>
</dbReference>
<keyword evidence="9 17" id="KW-0106">Calcium</keyword>
<evidence type="ECO:0000313" key="23">
    <source>
        <dbReference type="RefSeq" id="XP_021866881.2"/>
    </source>
</evidence>
<feature type="binding site" evidence="17">
    <location>
        <position position="75"/>
    </location>
    <ligand>
        <name>Ca(2+)</name>
        <dbReference type="ChEBI" id="CHEBI:29108"/>
        <label>1</label>
    </ligand>
</feature>
<evidence type="ECO:0000256" key="5">
    <source>
        <dbReference type="ARBA" id="ARBA00022559"/>
    </source>
</evidence>
<reference evidence="22" key="1">
    <citation type="journal article" date="2021" name="Nat. Commun.">
        <title>Genomic analyses provide insights into spinach domestication and the genetic basis of agronomic traits.</title>
        <authorList>
            <person name="Cai X."/>
            <person name="Sun X."/>
            <person name="Xu C."/>
            <person name="Sun H."/>
            <person name="Wang X."/>
            <person name="Ge C."/>
            <person name="Zhang Z."/>
            <person name="Wang Q."/>
            <person name="Fei Z."/>
            <person name="Jiao C."/>
            <person name="Wang Q."/>
        </authorList>
    </citation>
    <scope>NUCLEOTIDE SEQUENCE [LARGE SCALE GENOMIC DNA]</scope>
    <source>
        <strain evidence="22">cv. Varoflay</strain>
    </source>
</reference>
<evidence type="ECO:0000256" key="16">
    <source>
        <dbReference type="PIRSR" id="PIRSR600823-2"/>
    </source>
</evidence>
<dbReference type="RefSeq" id="XP_021866881.2">
    <property type="nucleotide sequence ID" value="XM_022011189.2"/>
</dbReference>
<evidence type="ECO:0000256" key="20">
    <source>
        <dbReference type="RuleBase" id="RU362060"/>
    </source>
</evidence>
<dbReference type="PRINTS" id="PR00461">
    <property type="entry name" value="PLPEROXIDASE"/>
</dbReference>
<dbReference type="AlphaFoldDB" id="A0A9R0JG44"/>
<evidence type="ECO:0000256" key="2">
    <source>
        <dbReference type="ARBA" id="ARBA00002322"/>
    </source>
</evidence>
<dbReference type="EC" id="1.11.1.7" evidence="3 20"/>
<evidence type="ECO:0000256" key="7">
    <source>
        <dbReference type="ARBA" id="ARBA00022723"/>
    </source>
</evidence>
<feature type="disulfide bond" evidence="19">
    <location>
        <begin position="120"/>
        <end position="315"/>
    </location>
</feature>
<keyword evidence="14 20" id="KW-0376">Hydrogen peroxide</keyword>
<keyword evidence="8 20" id="KW-0732">Signal</keyword>
<keyword evidence="7 17" id="KW-0479">Metal-binding</keyword>
<dbReference type="PRINTS" id="PR00458">
    <property type="entry name" value="PEROXIDASE"/>
</dbReference>
<keyword evidence="10 20" id="KW-0560">Oxidoreductase</keyword>
<dbReference type="PANTHER" id="PTHR31388:SF264">
    <property type="entry name" value="PEROXIDASE 59"/>
    <property type="match status" value="1"/>
</dbReference>
<keyword evidence="13" id="KW-0325">Glycoprotein</keyword>